<evidence type="ECO:0000256" key="1">
    <source>
        <dbReference type="ARBA" id="ARBA00007317"/>
    </source>
</evidence>
<dbReference type="Gene3D" id="4.10.320.10">
    <property type="entry name" value="E3-binding domain"/>
    <property type="match status" value="1"/>
</dbReference>
<protein>
    <recommendedName>
        <fullName evidence="6">Acetyltransferase component of pyruvate dehydrogenase complex</fullName>
        <ecNumber evidence="6">2.3.1.12</ecNumber>
    </recommendedName>
</protein>
<dbReference type="GO" id="GO:0045254">
    <property type="term" value="C:pyruvate dehydrogenase complex"/>
    <property type="evidence" value="ECO:0007669"/>
    <property type="project" value="UniProtKB-UniRule"/>
</dbReference>
<dbReference type="PROSITE" id="PS51826">
    <property type="entry name" value="PSBD"/>
    <property type="match status" value="1"/>
</dbReference>
<evidence type="ECO:0000256" key="3">
    <source>
        <dbReference type="ARBA" id="ARBA00022823"/>
    </source>
</evidence>
<evidence type="ECO:0000313" key="10">
    <source>
        <dbReference type="WBParaSite" id="MCU_006095-RA"/>
    </source>
</evidence>
<dbReference type="InterPro" id="IPR001078">
    <property type="entry name" value="2-oxoacid_DH_actylTfrase"/>
</dbReference>
<proteinExistence type="inferred from homology"/>
<dbReference type="SUPFAM" id="SSF51230">
    <property type="entry name" value="Single hybrid motif"/>
    <property type="match status" value="1"/>
</dbReference>
<keyword evidence="5 6" id="KW-0012">Acyltransferase</keyword>
<organism evidence="10">
    <name type="scientific">Mesocestoides corti</name>
    <name type="common">Flatworm</name>
    <dbReference type="NCBI Taxonomy" id="53468"/>
    <lineage>
        <taxon>Eukaryota</taxon>
        <taxon>Metazoa</taxon>
        <taxon>Spiralia</taxon>
        <taxon>Lophotrochozoa</taxon>
        <taxon>Platyhelminthes</taxon>
        <taxon>Cestoda</taxon>
        <taxon>Eucestoda</taxon>
        <taxon>Cyclophyllidea</taxon>
        <taxon>Mesocestoididae</taxon>
        <taxon>Mesocestoides</taxon>
    </lineage>
</organism>
<name>A0A5K3F7E9_MESCO</name>
<keyword evidence="3 6" id="KW-0450">Lipoyl</keyword>
<comment type="cofactor">
    <cofactor evidence="6">
        <name>(R)-lipoate</name>
        <dbReference type="ChEBI" id="CHEBI:83088"/>
    </cofactor>
    <text evidence="6">Binds 1 lipoyl cofactor covalently.</text>
</comment>
<keyword evidence="2 6" id="KW-0808">Transferase</keyword>
<dbReference type="Pfam" id="PF00364">
    <property type="entry name" value="Biotin_lipoyl"/>
    <property type="match status" value="1"/>
</dbReference>
<dbReference type="CDD" id="cd06849">
    <property type="entry name" value="lipoyl_domain"/>
    <property type="match status" value="1"/>
</dbReference>
<dbReference type="InterPro" id="IPR045257">
    <property type="entry name" value="E2/Pdx1"/>
</dbReference>
<comment type="similarity">
    <text evidence="1 6">Belongs to the 2-oxoacid dehydrogenase family.</text>
</comment>
<dbReference type="Pfam" id="PF02817">
    <property type="entry name" value="E3_binding"/>
    <property type="match status" value="1"/>
</dbReference>
<dbReference type="InterPro" id="IPR011053">
    <property type="entry name" value="Single_hybrid_motif"/>
</dbReference>
<dbReference type="Gene3D" id="3.30.559.10">
    <property type="entry name" value="Chloramphenicol acetyltransferase-like domain"/>
    <property type="match status" value="1"/>
</dbReference>
<dbReference type="FunFam" id="3.30.559.10:FF:000003">
    <property type="entry name" value="Acetyltransferase component of pyruvate dehydrogenase complex"/>
    <property type="match status" value="1"/>
</dbReference>
<dbReference type="SUPFAM" id="SSF47005">
    <property type="entry name" value="Peripheral subunit-binding domain of 2-oxo acid dehydrogenase complex"/>
    <property type="match status" value="1"/>
</dbReference>
<dbReference type="NCBIfam" id="TIGR01349">
    <property type="entry name" value="PDHac_trf_mito"/>
    <property type="match status" value="1"/>
</dbReference>
<dbReference type="WBParaSite" id="MCU_006095-RA">
    <property type="protein sequence ID" value="MCU_006095-RA"/>
    <property type="gene ID" value="MCU_006095"/>
</dbReference>
<feature type="domain" description="Peripheral subunit-binding (PSBD)" evidence="9">
    <location>
        <begin position="214"/>
        <end position="253"/>
    </location>
</feature>
<sequence length="496" mass="52493">MALCRGAVLSCRTLRGRALPLVSSSKFYQTFSLKTPNALFGDRRNHVLVGLPQNYLKFSRFFSSLPPHVVVKLPNLSPTMETGNVVSWAKNEGDQVGEGDLLAEIETDKATMSMDSSDEGYVAKILIPAGTKNVPVGSPLVVIVGDEASVGAFKDYQPEAGAAPPPTASAAAPPPPPPPPPPAAQPATPVTPPAVSAAPPAAKPVSPPSGDRVFISPLARRVARERGIDLSLLTGTGSGVDGCFVLADLDNLAAFAPTPTSTWTDIPTTGMRATIAKRLAESKQTIPHYYLTVDIELDELLKFRDSVNASLAKLAVPGEKPAKISVNDVFIKAMALANKRVPDCNSSWMGDFIRRYDSADVCVAVATPTGLITPIIFNADTKGLLTISQEVRDLAARARDNKLKPEEFQGGTITISNLGMFGISSFSAIINPPQACILSVGTSHQVVVPDEGCCHKTVTKVSVTLCCDHRVVDGAVGATWLKEFKSFIESPASMLL</sequence>
<dbReference type="GO" id="GO:0006086">
    <property type="term" value="P:pyruvate decarboxylation to acetyl-CoA"/>
    <property type="evidence" value="ECO:0007669"/>
    <property type="project" value="InterPro"/>
</dbReference>
<dbReference type="GO" id="GO:0004742">
    <property type="term" value="F:dihydrolipoyllysine-residue acetyltransferase activity"/>
    <property type="evidence" value="ECO:0007669"/>
    <property type="project" value="UniProtKB-UniRule"/>
</dbReference>
<comment type="catalytic activity">
    <reaction evidence="6">
        <text>N(6)-[(R)-dihydrolipoyl]-L-lysyl-[protein] + acetyl-CoA = N(6)-[(R)-S(8)-acetyldihydrolipoyl]-L-lysyl-[protein] + CoA</text>
        <dbReference type="Rhea" id="RHEA:17017"/>
        <dbReference type="Rhea" id="RHEA-COMP:10475"/>
        <dbReference type="Rhea" id="RHEA-COMP:10478"/>
        <dbReference type="ChEBI" id="CHEBI:57287"/>
        <dbReference type="ChEBI" id="CHEBI:57288"/>
        <dbReference type="ChEBI" id="CHEBI:83100"/>
        <dbReference type="ChEBI" id="CHEBI:83111"/>
        <dbReference type="EC" id="2.3.1.12"/>
    </reaction>
</comment>
<evidence type="ECO:0000256" key="6">
    <source>
        <dbReference type="RuleBase" id="RU361137"/>
    </source>
</evidence>
<comment type="function">
    <text evidence="6">The pyruvate dehydrogenase complex catalyzes the overall conversion of pyruvate to acetyl-CoA and CO(2).</text>
</comment>
<evidence type="ECO:0000259" key="8">
    <source>
        <dbReference type="PROSITE" id="PS50968"/>
    </source>
</evidence>
<dbReference type="SUPFAM" id="SSF52777">
    <property type="entry name" value="CoA-dependent acyltransferases"/>
    <property type="match status" value="1"/>
</dbReference>
<dbReference type="InterPro" id="IPR006257">
    <property type="entry name" value="LAT1"/>
</dbReference>
<feature type="compositionally biased region" description="Pro residues" evidence="7">
    <location>
        <begin position="163"/>
        <end position="192"/>
    </location>
</feature>
<evidence type="ECO:0000259" key="9">
    <source>
        <dbReference type="PROSITE" id="PS51826"/>
    </source>
</evidence>
<dbReference type="InterPro" id="IPR023213">
    <property type="entry name" value="CAT-like_dom_sf"/>
</dbReference>
<dbReference type="EC" id="2.3.1.12" evidence="6"/>
<reference evidence="10" key="1">
    <citation type="submission" date="2019-11" db="UniProtKB">
        <authorList>
            <consortium name="WormBaseParasite"/>
        </authorList>
    </citation>
    <scope>IDENTIFICATION</scope>
</reference>
<evidence type="ECO:0000256" key="4">
    <source>
        <dbReference type="ARBA" id="ARBA00022946"/>
    </source>
</evidence>
<dbReference type="PROSITE" id="PS00189">
    <property type="entry name" value="LIPOYL"/>
    <property type="match status" value="1"/>
</dbReference>
<evidence type="ECO:0000256" key="5">
    <source>
        <dbReference type="ARBA" id="ARBA00023315"/>
    </source>
</evidence>
<dbReference type="PANTHER" id="PTHR23151:SF90">
    <property type="entry name" value="DIHYDROLIPOYLLYSINE-RESIDUE ACETYLTRANSFERASE COMPONENT OF PYRUVATE DEHYDROGENASE COMPLEX, MITOCHONDRIAL-RELATED"/>
    <property type="match status" value="1"/>
</dbReference>
<feature type="domain" description="Lipoyl-binding" evidence="8">
    <location>
        <begin position="68"/>
        <end position="144"/>
    </location>
</feature>
<dbReference type="InterPro" id="IPR000089">
    <property type="entry name" value="Biotin_lipoyl"/>
</dbReference>
<dbReference type="InterPro" id="IPR036625">
    <property type="entry name" value="E3-bd_dom_sf"/>
</dbReference>
<dbReference type="InterPro" id="IPR004167">
    <property type="entry name" value="PSBD"/>
</dbReference>
<dbReference type="AlphaFoldDB" id="A0A5K3F7E9"/>
<dbReference type="Pfam" id="PF00198">
    <property type="entry name" value="2-oxoacid_dh"/>
    <property type="match status" value="1"/>
</dbReference>
<dbReference type="PROSITE" id="PS50968">
    <property type="entry name" value="BIOTINYL_LIPOYL"/>
    <property type="match status" value="1"/>
</dbReference>
<dbReference type="GO" id="GO:0005739">
    <property type="term" value="C:mitochondrion"/>
    <property type="evidence" value="ECO:0007669"/>
    <property type="project" value="UniProtKB-SubCell"/>
</dbReference>
<keyword evidence="4" id="KW-0809">Transit peptide</keyword>
<feature type="region of interest" description="Disordered" evidence="7">
    <location>
        <begin position="156"/>
        <end position="210"/>
    </location>
</feature>
<dbReference type="PANTHER" id="PTHR23151">
    <property type="entry name" value="DIHYDROLIPOAMIDE ACETYL/SUCCINYL-TRANSFERASE-RELATED"/>
    <property type="match status" value="1"/>
</dbReference>
<comment type="subcellular location">
    <subcellularLocation>
        <location evidence="6">Mitochondrion</location>
    </subcellularLocation>
</comment>
<dbReference type="FunFam" id="2.40.50.100:FF:000010">
    <property type="entry name" value="Acetyltransferase component of pyruvate dehydrogenase complex"/>
    <property type="match status" value="1"/>
</dbReference>
<dbReference type="Gene3D" id="2.40.50.100">
    <property type="match status" value="1"/>
</dbReference>
<dbReference type="InterPro" id="IPR003016">
    <property type="entry name" value="2-oxoA_DH_lipoyl-BS"/>
</dbReference>
<evidence type="ECO:0000256" key="7">
    <source>
        <dbReference type="SAM" id="MobiDB-lite"/>
    </source>
</evidence>
<evidence type="ECO:0000256" key="2">
    <source>
        <dbReference type="ARBA" id="ARBA00022679"/>
    </source>
</evidence>
<accession>A0A5K3F7E9</accession>